<protein>
    <submittedName>
        <fullName evidence="7">Major centromere autoantigen B</fullName>
    </submittedName>
</protein>
<keyword evidence="8" id="KW-1185">Reference proteome</keyword>
<dbReference type="GO" id="GO:0003677">
    <property type="term" value="F:DNA binding"/>
    <property type="evidence" value="ECO:0007669"/>
    <property type="project" value="UniProtKB-UniRule"/>
</dbReference>
<reference evidence="7 8" key="1">
    <citation type="submission" date="2024-02" db="EMBL/GenBank/DDBJ databases">
        <title>A chromosome-level genome assembly of Drosophila madeirensis, a fruit fly species endemic to Madeira island.</title>
        <authorList>
            <person name="Tomihara K."/>
            <person name="Llopart A."/>
            <person name="Yamamoto D."/>
        </authorList>
    </citation>
    <scope>NUCLEOTIDE SEQUENCE [LARGE SCALE GENOMIC DNA]</scope>
    <source>
        <strain evidence="7 8">RF1</strain>
    </source>
</reference>
<evidence type="ECO:0000256" key="3">
    <source>
        <dbReference type="ARBA" id="ARBA00023242"/>
    </source>
</evidence>
<feature type="DNA-binding region" description="H-T-H motif" evidence="4">
    <location>
        <begin position="32"/>
        <end position="52"/>
    </location>
</feature>
<dbReference type="PANTHER" id="PTHR19303:SF73">
    <property type="entry name" value="PROTEIN PDC2"/>
    <property type="match status" value="1"/>
</dbReference>
<keyword evidence="3 4" id="KW-0539">Nucleus</keyword>
<dbReference type="PROSITE" id="PS50960">
    <property type="entry name" value="HTH_PSQ"/>
    <property type="match status" value="1"/>
</dbReference>
<dbReference type="Pfam" id="PF04218">
    <property type="entry name" value="CENP-B_N"/>
    <property type="match status" value="1"/>
</dbReference>
<evidence type="ECO:0000256" key="2">
    <source>
        <dbReference type="ARBA" id="ARBA00023125"/>
    </source>
</evidence>
<evidence type="ECO:0000313" key="8">
    <source>
        <dbReference type="Proteomes" id="UP001500889"/>
    </source>
</evidence>
<proteinExistence type="predicted"/>
<evidence type="ECO:0000256" key="4">
    <source>
        <dbReference type="PROSITE-ProRule" id="PRU00320"/>
    </source>
</evidence>
<comment type="subcellular location">
    <subcellularLocation>
        <location evidence="1 4">Nucleus</location>
    </subcellularLocation>
</comment>
<dbReference type="Proteomes" id="UP001500889">
    <property type="component" value="Chromosome E"/>
</dbReference>
<dbReference type="GO" id="GO:0005634">
    <property type="term" value="C:nucleus"/>
    <property type="evidence" value="ECO:0007669"/>
    <property type="project" value="UniProtKB-SubCell"/>
</dbReference>
<feature type="domain" description="HTH CENPB-type" evidence="6">
    <location>
        <begin position="68"/>
        <end position="139"/>
    </location>
</feature>
<dbReference type="SMART" id="SM00674">
    <property type="entry name" value="CENPB"/>
    <property type="match status" value="1"/>
</dbReference>
<dbReference type="PROSITE" id="PS51253">
    <property type="entry name" value="HTH_CENPB"/>
    <property type="match status" value="1"/>
</dbReference>
<evidence type="ECO:0000259" key="6">
    <source>
        <dbReference type="PROSITE" id="PS51253"/>
    </source>
</evidence>
<dbReference type="SUPFAM" id="SSF46689">
    <property type="entry name" value="Homeodomain-like"/>
    <property type="match status" value="2"/>
</dbReference>
<evidence type="ECO:0000259" key="5">
    <source>
        <dbReference type="PROSITE" id="PS50960"/>
    </source>
</evidence>
<feature type="domain" description="HTH psq-type" evidence="5">
    <location>
        <begin position="4"/>
        <end position="56"/>
    </location>
</feature>
<dbReference type="InterPro" id="IPR050863">
    <property type="entry name" value="CenT-Element_Derived"/>
</dbReference>
<dbReference type="Pfam" id="PF03221">
    <property type="entry name" value="HTH_Tnp_Tc5"/>
    <property type="match status" value="1"/>
</dbReference>
<dbReference type="InterPro" id="IPR009057">
    <property type="entry name" value="Homeodomain-like_sf"/>
</dbReference>
<organism evidence="7 8">
    <name type="scientific">Drosophila madeirensis</name>
    <name type="common">Fruit fly</name>
    <dbReference type="NCBI Taxonomy" id="30013"/>
    <lineage>
        <taxon>Eukaryota</taxon>
        <taxon>Metazoa</taxon>
        <taxon>Ecdysozoa</taxon>
        <taxon>Arthropoda</taxon>
        <taxon>Hexapoda</taxon>
        <taxon>Insecta</taxon>
        <taxon>Pterygota</taxon>
        <taxon>Neoptera</taxon>
        <taxon>Endopterygota</taxon>
        <taxon>Diptera</taxon>
        <taxon>Brachycera</taxon>
        <taxon>Muscomorpha</taxon>
        <taxon>Ephydroidea</taxon>
        <taxon>Drosophilidae</taxon>
        <taxon>Drosophila</taxon>
        <taxon>Sophophora</taxon>
    </lineage>
</organism>
<name>A0AAU9GAQ4_DROMD</name>
<sequence length="233" mass="27164">MPPGRRRLPRRLLTLTEKNEVIQVQEREKLSVRDLGRRFNIGKTQAAEILKNKGKIDARLKSGVNAHLKRNCLSEQSPHIDELCYSWFTRARSENIRLSEQLVRTKAKEIAEHLGHEGFSASGGWLQKWRRRHNIIFNATCETLDVKPFECVLVKNEPIMNNEEELDPVMGNTYVGDGSEFMHNPIVSFEEAMTQLARLKEFAKDDYISYQQLSSLENQWNYKRNNIKMEHLP</sequence>
<accession>A0AAU9GAQ4</accession>
<dbReference type="EMBL" id="AP029267">
    <property type="protein sequence ID" value="BFG05028.1"/>
    <property type="molecule type" value="Genomic_DNA"/>
</dbReference>
<dbReference type="InterPro" id="IPR006600">
    <property type="entry name" value="HTH_CenpB_DNA-bd_dom"/>
</dbReference>
<keyword evidence="2 4" id="KW-0238">DNA-binding</keyword>
<dbReference type="PANTHER" id="PTHR19303">
    <property type="entry name" value="TRANSPOSON"/>
    <property type="match status" value="1"/>
</dbReference>
<dbReference type="Gene3D" id="1.10.10.60">
    <property type="entry name" value="Homeodomain-like"/>
    <property type="match status" value="2"/>
</dbReference>
<dbReference type="AlphaFoldDB" id="A0AAU9GAQ4"/>
<evidence type="ECO:0000256" key="1">
    <source>
        <dbReference type="ARBA" id="ARBA00004123"/>
    </source>
</evidence>
<gene>
    <name evidence="7" type="ORF">DMAD_03853</name>
</gene>
<evidence type="ECO:0000313" key="7">
    <source>
        <dbReference type="EMBL" id="BFG05028.1"/>
    </source>
</evidence>
<dbReference type="InterPro" id="IPR007889">
    <property type="entry name" value="HTH_Psq"/>
</dbReference>